<dbReference type="EMBL" id="MK746083">
    <property type="protein sequence ID" value="QED40636.1"/>
    <property type="molecule type" value="Genomic_DNA"/>
</dbReference>
<proteinExistence type="predicted"/>
<name>A0A5B8YS01_9ABAC</name>
<dbReference type="GeneID" id="80541322"/>
<feature type="region of interest" description="Disordered" evidence="1">
    <location>
        <begin position="136"/>
        <end position="167"/>
    </location>
</feature>
<reference evidence="2" key="1">
    <citation type="journal article" date="2019" name="Viruses">
        <title>A Novel Alphabaculovirus from the Soybean Looper, Chrysodeixis includens, that Produces Tetrahedral Occlusion Bodies and Encodes Two Copies of he65.</title>
        <authorList>
            <person name="Harrison R.L."/>
            <person name="Rowley D.L."/>
            <person name="Popham H.J.R."/>
        </authorList>
    </citation>
    <scope>NUCLEOTIDE SEQUENCE</scope>
    <source>
        <strain evidence="2">ChinNPV-1</strain>
    </source>
</reference>
<accession>A0A5B8YS01</accession>
<dbReference type="KEGG" id="vg:80541322"/>
<dbReference type="RefSeq" id="YP_010802552.1">
    <property type="nucleotide sequence ID" value="NC_077025.1"/>
</dbReference>
<evidence type="ECO:0000313" key="2">
    <source>
        <dbReference type="EMBL" id="QED40636.1"/>
    </source>
</evidence>
<evidence type="ECO:0000256" key="1">
    <source>
        <dbReference type="SAM" id="MobiDB-lite"/>
    </source>
</evidence>
<protein>
    <submittedName>
        <fullName evidence="2">Uncharacterized protein</fullName>
    </submittedName>
</protein>
<dbReference type="Proteomes" id="UP001162233">
    <property type="component" value="Segment"/>
</dbReference>
<keyword evidence="3" id="KW-1185">Reference proteome</keyword>
<organism evidence="2 3">
    <name type="scientific">Chrysodeixis includens nucleopolyhedrovirus</name>
    <dbReference type="NCBI Taxonomy" id="1207438"/>
    <lineage>
        <taxon>Viruses</taxon>
        <taxon>Viruses incertae sedis</taxon>
        <taxon>Naldaviricetes</taxon>
        <taxon>Lefavirales</taxon>
        <taxon>Baculoviridae</taxon>
        <taxon>Alphabaculovirus</taxon>
        <taxon>Alphabaculovirus chrincludentis</taxon>
        <taxon>Alphabaculovirus alterchrincludentis</taxon>
    </lineage>
</organism>
<sequence length="216" mass="25527">MDIYEHSSDESSSDEDIIESKNEFKVGPYESEVVNDNIYIVHRLTNIVVDTHLVSSFNDVKYVAFMFESPYGRAKLPSDPLFISTYLTSWQQIRNNIFRKPDNERNIGKCMENIVNQYWFQDILNIDSHYCEYPLSSSSDDEDDEDEYDEDEDRHSTNNDSSDDEYDPGSDRFCLTITLLVDLDAKHWRNFPDTVFYPRSVFKNNFRTFEATIMRY</sequence>
<evidence type="ECO:0000313" key="3">
    <source>
        <dbReference type="Proteomes" id="UP001162233"/>
    </source>
</evidence>
<feature type="compositionally biased region" description="Acidic residues" evidence="1">
    <location>
        <begin position="139"/>
        <end position="152"/>
    </location>
</feature>